<name>A0A1G6M7C7_9GAMM</name>
<proteinExistence type="predicted"/>
<dbReference type="OrthoDB" id="378654at2"/>
<sequence>MDFQRTSEYNYFEPWYQFHDPLVRQLAFAIASYNVLSDFPEGITVRHDIQFHPDQFWQDAYQRYQPELCQLDQNPQPLYQFLQQVKSTRFNLIKRLGIPFNNALQ</sequence>
<keyword evidence="2" id="KW-1185">Reference proteome</keyword>
<gene>
    <name evidence="1" type="ORF">SAMN05421749_10692</name>
</gene>
<dbReference type="AlphaFoldDB" id="A0A1G6M7C7"/>
<evidence type="ECO:0000313" key="1">
    <source>
        <dbReference type="EMBL" id="SDC51403.1"/>
    </source>
</evidence>
<reference evidence="2" key="1">
    <citation type="submission" date="2016-09" db="EMBL/GenBank/DDBJ databases">
        <authorList>
            <person name="Varghese N."/>
            <person name="Submissions S."/>
        </authorList>
    </citation>
    <scope>NUCLEOTIDE SEQUENCE [LARGE SCALE GENOMIC DNA]</scope>
    <source>
        <strain evidence="2">ANC 3699</strain>
    </source>
</reference>
<dbReference type="EMBL" id="FMYK01000006">
    <property type="protein sequence ID" value="SDC51403.1"/>
    <property type="molecule type" value="Genomic_DNA"/>
</dbReference>
<accession>A0A1G6M7C7</accession>
<protein>
    <submittedName>
        <fullName evidence="1">Uncharacterized protein</fullName>
    </submittedName>
</protein>
<dbReference type="Proteomes" id="UP000242317">
    <property type="component" value="Unassembled WGS sequence"/>
</dbReference>
<evidence type="ECO:0000313" key="2">
    <source>
        <dbReference type="Proteomes" id="UP000242317"/>
    </source>
</evidence>
<dbReference type="RefSeq" id="WP_092620262.1">
    <property type="nucleotide sequence ID" value="NZ_FMYK01000006.1"/>
</dbReference>
<organism evidence="1 2">
    <name type="scientific">Acinetobacter marinus</name>
    <dbReference type="NCBI Taxonomy" id="281375"/>
    <lineage>
        <taxon>Bacteria</taxon>
        <taxon>Pseudomonadati</taxon>
        <taxon>Pseudomonadota</taxon>
        <taxon>Gammaproteobacteria</taxon>
        <taxon>Moraxellales</taxon>
        <taxon>Moraxellaceae</taxon>
        <taxon>Acinetobacter</taxon>
    </lineage>
</organism>